<accession>A0ABD6EHE7</accession>
<feature type="domain" description="ZP" evidence="4">
    <location>
        <begin position="39"/>
        <end position="196"/>
    </location>
</feature>
<dbReference type="Pfam" id="PF25057">
    <property type="entry name" value="CUT_N"/>
    <property type="match status" value="1"/>
</dbReference>
<dbReference type="Proteomes" id="UP001608902">
    <property type="component" value="Unassembled WGS sequence"/>
</dbReference>
<dbReference type="PROSITE" id="PS51034">
    <property type="entry name" value="ZP_2"/>
    <property type="match status" value="1"/>
</dbReference>
<organism evidence="5 6">
    <name type="scientific">Gnathostoma spinigerum</name>
    <dbReference type="NCBI Taxonomy" id="75299"/>
    <lineage>
        <taxon>Eukaryota</taxon>
        <taxon>Metazoa</taxon>
        <taxon>Ecdysozoa</taxon>
        <taxon>Nematoda</taxon>
        <taxon>Chromadorea</taxon>
        <taxon>Rhabditida</taxon>
        <taxon>Spirurina</taxon>
        <taxon>Gnathostomatomorpha</taxon>
        <taxon>Gnathostomatoidea</taxon>
        <taxon>Gnathostomatidae</taxon>
        <taxon>Gnathostoma</taxon>
    </lineage>
</organism>
<gene>
    <name evidence="5" type="ORF">AB6A40_003520</name>
</gene>
<evidence type="ECO:0000256" key="2">
    <source>
        <dbReference type="ARBA" id="ARBA00022729"/>
    </source>
</evidence>
<dbReference type="AlphaFoldDB" id="A0ABD6EHE7"/>
<evidence type="ECO:0000256" key="3">
    <source>
        <dbReference type="SAM" id="SignalP"/>
    </source>
</evidence>
<feature type="chain" id="PRO_5044815068" description="ZP domain-containing protein" evidence="3">
    <location>
        <begin position="20"/>
        <end position="196"/>
    </location>
</feature>
<evidence type="ECO:0000259" key="4">
    <source>
        <dbReference type="PROSITE" id="PS51034"/>
    </source>
</evidence>
<proteinExistence type="predicted"/>
<evidence type="ECO:0000313" key="5">
    <source>
        <dbReference type="EMBL" id="MFH4976811.1"/>
    </source>
</evidence>
<dbReference type="InterPro" id="IPR056953">
    <property type="entry name" value="CUT_N"/>
</dbReference>
<dbReference type="EMBL" id="JBGFUD010001833">
    <property type="protein sequence ID" value="MFH4976811.1"/>
    <property type="molecule type" value="Genomic_DNA"/>
</dbReference>
<keyword evidence="6" id="KW-1185">Reference proteome</keyword>
<evidence type="ECO:0000313" key="6">
    <source>
        <dbReference type="Proteomes" id="UP001608902"/>
    </source>
</evidence>
<dbReference type="PANTHER" id="PTHR22907">
    <property type="entry name" value="GH04558P"/>
    <property type="match status" value="1"/>
</dbReference>
<name>A0ABD6EHE7_9BILA</name>
<keyword evidence="2 3" id="KW-0732">Signal</keyword>
<dbReference type="SMART" id="SM00241">
    <property type="entry name" value="ZP"/>
    <property type="match status" value="1"/>
</dbReference>
<sequence length="196" mass="22451">MSFIHPSIIFAAVIQLVDQLTLVEAISIDNGLTELPHVICTDRSMTLRITTNHPFRGTIFAKNHYALPLCRREYYGNIFKGAVFSIPLDECGMRRIRQLQPMGFTYSIIIVISFHSQFITKIDRAFNVRCFYSQLQKEVKSELEIGMLQTEDLNEASIVLPTCEYSLRYGSVDGPSVQMAKIGEPLVHRWKCDNRM</sequence>
<feature type="signal peptide" evidence="3">
    <location>
        <begin position="1"/>
        <end position="19"/>
    </location>
</feature>
<dbReference type="GO" id="GO:0042302">
    <property type="term" value="F:structural constituent of cuticle"/>
    <property type="evidence" value="ECO:0007669"/>
    <property type="project" value="UniProtKB-KW"/>
</dbReference>
<comment type="caution">
    <text evidence="5">The sequence shown here is derived from an EMBL/GenBank/DDBJ whole genome shotgun (WGS) entry which is preliminary data.</text>
</comment>
<dbReference type="PANTHER" id="PTHR22907:SF12">
    <property type="entry name" value="ZP DOMAIN-CONTAINING PROTEIN"/>
    <property type="match status" value="1"/>
</dbReference>
<reference evidence="5 6" key="1">
    <citation type="submission" date="2024-08" db="EMBL/GenBank/DDBJ databases">
        <title>Gnathostoma spinigerum genome.</title>
        <authorList>
            <person name="Gonzalez-Bertolin B."/>
            <person name="Monzon S."/>
            <person name="Zaballos A."/>
            <person name="Jimenez P."/>
            <person name="Dekumyoy P."/>
            <person name="Varona S."/>
            <person name="Cuesta I."/>
            <person name="Sumanam S."/>
            <person name="Adisakwattana P."/>
            <person name="Gasser R.B."/>
            <person name="Hernandez-Gonzalez A."/>
            <person name="Young N.D."/>
            <person name="Perteguer M.J."/>
        </authorList>
    </citation>
    <scope>NUCLEOTIDE SEQUENCE [LARGE SCALE GENOMIC DNA]</scope>
    <source>
        <strain evidence="5">AL3</strain>
        <tissue evidence="5">Liver</tissue>
    </source>
</reference>
<dbReference type="InterPro" id="IPR051962">
    <property type="entry name" value="Cuticlin"/>
</dbReference>
<evidence type="ECO:0000256" key="1">
    <source>
        <dbReference type="ARBA" id="ARBA00022460"/>
    </source>
</evidence>
<keyword evidence="1" id="KW-0193">Cuticle</keyword>
<dbReference type="InterPro" id="IPR001507">
    <property type="entry name" value="ZP_dom"/>
</dbReference>
<protein>
    <recommendedName>
        <fullName evidence="4">ZP domain-containing protein</fullName>
    </recommendedName>
</protein>